<dbReference type="EMBL" id="BGZK01000555">
    <property type="protein sequence ID" value="GBP49945.1"/>
    <property type="molecule type" value="Genomic_DNA"/>
</dbReference>
<name>A0A4C1WIM5_EUMVA</name>
<dbReference type="Proteomes" id="UP000299102">
    <property type="component" value="Unassembled WGS sequence"/>
</dbReference>
<comment type="caution">
    <text evidence="1">The sequence shown here is derived from an EMBL/GenBank/DDBJ whole genome shotgun (WGS) entry which is preliminary data.</text>
</comment>
<evidence type="ECO:0000313" key="1">
    <source>
        <dbReference type="EMBL" id="GBP49945.1"/>
    </source>
</evidence>
<organism evidence="1 2">
    <name type="scientific">Eumeta variegata</name>
    <name type="common">Bagworm moth</name>
    <name type="synonym">Eumeta japonica</name>
    <dbReference type="NCBI Taxonomy" id="151549"/>
    <lineage>
        <taxon>Eukaryota</taxon>
        <taxon>Metazoa</taxon>
        <taxon>Ecdysozoa</taxon>
        <taxon>Arthropoda</taxon>
        <taxon>Hexapoda</taxon>
        <taxon>Insecta</taxon>
        <taxon>Pterygota</taxon>
        <taxon>Neoptera</taxon>
        <taxon>Endopterygota</taxon>
        <taxon>Lepidoptera</taxon>
        <taxon>Glossata</taxon>
        <taxon>Ditrysia</taxon>
        <taxon>Tineoidea</taxon>
        <taxon>Psychidae</taxon>
        <taxon>Oiketicinae</taxon>
        <taxon>Eumeta</taxon>
    </lineage>
</organism>
<dbReference type="AlphaFoldDB" id="A0A4C1WIM5"/>
<reference evidence="1 2" key="1">
    <citation type="journal article" date="2019" name="Commun. Biol.">
        <title>The bagworm genome reveals a unique fibroin gene that provides high tensile strength.</title>
        <authorList>
            <person name="Kono N."/>
            <person name="Nakamura H."/>
            <person name="Ohtoshi R."/>
            <person name="Tomita M."/>
            <person name="Numata K."/>
            <person name="Arakawa K."/>
        </authorList>
    </citation>
    <scope>NUCLEOTIDE SEQUENCE [LARGE SCALE GENOMIC DNA]</scope>
</reference>
<protein>
    <submittedName>
        <fullName evidence="1">Uncharacterized protein</fullName>
    </submittedName>
</protein>
<gene>
    <name evidence="1" type="ORF">EVAR_37028_1</name>
</gene>
<evidence type="ECO:0000313" key="2">
    <source>
        <dbReference type="Proteomes" id="UP000299102"/>
    </source>
</evidence>
<keyword evidence="2" id="KW-1185">Reference proteome</keyword>
<accession>A0A4C1WIM5</accession>
<proteinExistence type="predicted"/>
<sequence>MSGWLDGCPNAKGTRKNPVVLKPLSLYNGPLWGDGPLLSYTRENNINKKKNYYTKKGPLEKTKLKGQEKIANESHIHKWQRLEKIRCQYAASDISVGAQIVRRRVPRGTSATRARLSMRRRRLSLQTRRCVTSHVRPTRSGVHKAITSNALAPPGTSFSFFDNAMVRVFAVVVSVVPPAKCFP</sequence>